<reference evidence="1" key="1">
    <citation type="submission" date="2020-08" db="EMBL/GenBank/DDBJ databases">
        <title>Genome sequencing and assembly of the red palm weevil Rhynchophorus ferrugineus.</title>
        <authorList>
            <person name="Dias G.B."/>
            <person name="Bergman C.M."/>
            <person name="Manee M."/>
        </authorList>
    </citation>
    <scope>NUCLEOTIDE SEQUENCE</scope>
    <source>
        <strain evidence="1">AA-2017</strain>
        <tissue evidence="1">Whole larva</tissue>
    </source>
</reference>
<evidence type="ECO:0000313" key="1">
    <source>
        <dbReference type="EMBL" id="KAF7279213.1"/>
    </source>
</evidence>
<dbReference type="EMBL" id="JAACXV010000373">
    <property type="protein sequence ID" value="KAF7279213.1"/>
    <property type="molecule type" value="Genomic_DNA"/>
</dbReference>
<accession>A0A834IIR1</accession>
<dbReference type="AlphaFoldDB" id="A0A834IIR1"/>
<organism evidence="1 2">
    <name type="scientific">Rhynchophorus ferrugineus</name>
    <name type="common">Red palm weevil</name>
    <name type="synonym">Curculio ferrugineus</name>
    <dbReference type="NCBI Taxonomy" id="354439"/>
    <lineage>
        <taxon>Eukaryota</taxon>
        <taxon>Metazoa</taxon>
        <taxon>Ecdysozoa</taxon>
        <taxon>Arthropoda</taxon>
        <taxon>Hexapoda</taxon>
        <taxon>Insecta</taxon>
        <taxon>Pterygota</taxon>
        <taxon>Neoptera</taxon>
        <taxon>Endopterygota</taxon>
        <taxon>Coleoptera</taxon>
        <taxon>Polyphaga</taxon>
        <taxon>Cucujiformia</taxon>
        <taxon>Curculionidae</taxon>
        <taxon>Dryophthorinae</taxon>
        <taxon>Rhynchophorus</taxon>
    </lineage>
</organism>
<sequence length="127" mass="14317">MKYNLITPNLIFSGKQKRILLHRTGDLPPRPNRWHRRLVLSIVDPRAYPARIAPPDGAEPRNHHRIEVTPRPSVNTPTSVVTVVLWTTLAPRLCACVLCLTGAVRRLCDPGHVSETRALPSRPSRRV</sequence>
<keyword evidence="2" id="KW-1185">Reference proteome</keyword>
<name>A0A834IIR1_RHYFE</name>
<comment type="caution">
    <text evidence="1">The sequence shown here is derived from an EMBL/GenBank/DDBJ whole genome shotgun (WGS) entry which is preliminary data.</text>
</comment>
<protein>
    <submittedName>
        <fullName evidence="1">Uncharacterized protein</fullName>
    </submittedName>
</protein>
<proteinExistence type="predicted"/>
<evidence type="ECO:0000313" key="2">
    <source>
        <dbReference type="Proteomes" id="UP000625711"/>
    </source>
</evidence>
<gene>
    <name evidence="1" type="ORF">GWI33_007531</name>
</gene>
<dbReference type="Proteomes" id="UP000625711">
    <property type="component" value="Unassembled WGS sequence"/>
</dbReference>